<feature type="transmembrane region" description="Helical" evidence="7">
    <location>
        <begin position="254"/>
        <end position="274"/>
    </location>
</feature>
<dbReference type="KEGG" id="plig:NAG76_15055"/>
<name>A0A9J6ZB28_9BACL</name>
<feature type="transmembrane region" description="Helical" evidence="7">
    <location>
        <begin position="384"/>
        <end position="408"/>
    </location>
</feature>
<dbReference type="InterPro" id="IPR036259">
    <property type="entry name" value="MFS_trans_sf"/>
</dbReference>
<feature type="transmembrane region" description="Helical" evidence="7">
    <location>
        <begin position="179"/>
        <end position="199"/>
    </location>
</feature>
<evidence type="ECO:0000256" key="3">
    <source>
        <dbReference type="ARBA" id="ARBA00022448"/>
    </source>
</evidence>
<feature type="domain" description="Major facilitator superfamily (MFS) profile" evidence="8">
    <location>
        <begin position="18"/>
        <end position="409"/>
    </location>
</feature>
<comment type="subcellular location">
    <subcellularLocation>
        <location evidence="1">Cell membrane</location>
        <topology evidence="1">Multi-pass membrane protein</topology>
    </subcellularLocation>
</comment>
<feature type="transmembrane region" description="Helical" evidence="7">
    <location>
        <begin position="220"/>
        <end position="242"/>
    </location>
</feature>
<proteinExistence type="inferred from homology"/>
<comment type="similarity">
    <text evidence="2">Belongs to the major facilitator superfamily.</text>
</comment>
<dbReference type="EMBL" id="CP097899">
    <property type="protein sequence ID" value="URN93152.1"/>
    <property type="molecule type" value="Genomic_DNA"/>
</dbReference>
<evidence type="ECO:0000313" key="9">
    <source>
        <dbReference type="EMBL" id="URN93152.1"/>
    </source>
</evidence>
<reference evidence="9" key="1">
    <citation type="submission" date="2022-05" db="EMBL/GenBank/DDBJ databases">
        <title>Novel bacterial taxa in a minimal lignocellulolytic consortium and its capacity to transform plastics disclosed by genome-resolved metagenomics.</title>
        <authorList>
            <person name="Rodriguez C.A.D."/>
            <person name="Diaz-Garcia L."/>
            <person name="Herrera K."/>
            <person name="Tarazona N.A."/>
            <person name="Sproer C."/>
            <person name="Overmann J."/>
            <person name="Jimenez D.J."/>
        </authorList>
    </citation>
    <scope>NUCLEOTIDE SEQUENCE</scope>
    <source>
        <strain evidence="9">MAG5</strain>
    </source>
</reference>
<evidence type="ECO:0000256" key="2">
    <source>
        <dbReference type="ARBA" id="ARBA00008335"/>
    </source>
</evidence>
<gene>
    <name evidence="9" type="ORF">NAG76_15055</name>
</gene>
<dbReference type="Proteomes" id="UP001056756">
    <property type="component" value="Chromosome"/>
</dbReference>
<dbReference type="InterPro" id="IPR020846">
    <property type="entry name" value="MFS_dom"/>
</dbReference>
<accession>A0A9J6ZB28</accession>
<feature type="transmembrane region" description="Helical" evidence="7">
    <location>
        <begin position="15"/>
        <end position="32"/>
    </location>
</feature>
<protein>
    <submittedName>
        <fullName evidence="9">MFS transporter</fullName>
    </submittedName>
</protein>
<organism evidence="9 10">
    <name type="scientific">Candidatus Pristimantibacillus lignocellulolyticus</name>
    <dbReference type="NCBI Taxonomy" id="2994561"/>
    <lineage>
        <taxon>Bacteria</taxon>
        <taxon>Bacillati</taxon>
        <taxon>Bacillota</taxon>
        <taxon>Bacilli</taxon>
        <taxon>Bacillales</taxon>
        <taxon>Paenibacillaceae</taxon>
        <taxon>Candidatus Pristimantibacillus</taxon>
    </lineage>
</organism>
<dbReference type="PANTHER" id="PTHR23514">
    <property type="entry name" value="BYPASS OF STOP CODON PROTEIN 6"/>
    <property type="match status" value="1"/>
</dbReference>
<keyword evidence="4 7" id="KW-0812">Transmembrane</keyword>
<dbReference type="InterPro" id="IPR011701">
    <property type="entry name" value="MFS"/>
</dbReference>
<dbReference type="AlphaFoldDB" id="A0A9J6ZB28"/>
<keyword evidence="3" id="KW-0813">Transport</keyword>
<dbReference type="PANTHER" id="PTHR23514:SF3">
    <property type="entry name" value="BYPASS OF STOP CODON PROTEIN 6"/>
    <property type="match status" value="1"/>
</dbReference>
<feature type="transmembrane region" description="Helical" evidence="7">
    <location>
        <begin position="52"/>
        <end position="76"/>
    </location>
</feature>
<evidence type="ECO:0000256" key="5">
    <source>
        <dbReference type="ARBA" id="ARBA00022989"/>
    </source>
</evidence>
<keyword evidence="6 7" id="KW-0472">Membrane</keyword>
<feature type="transmembrane region" description="Helical" evidence="7">
    <location>
        <begin position="113"/>
        <end position="135"/>
    </location>
</feature>
<dbReference type="GO" id="GO:0005886">
    <property type="term" value="C:plasma membrane"/>
    <property type="evidence" value="ECO:0007669"/>
    <property type="project" value="UniProtKB-SubCell"/>
</dbReference>
<evidence type="ECO:0000256" key="7">
    <source>
        <dbReference type="SAM" id="Phobius"/>
    </source>
</evidence>
<feature type="transmembrane region" description="Helical" evidence="7">
    <location>
        <begin position="342"/>
        <end position="364"/>
    </location>
</feature>
<evidence type="ECO:0000313" key="10">
    <source>
        <dbReference type="Proteomes" id="UP001056756"/>
    </source>
</evidence>
<dbReference type="InterPro" id="IPR051788">
    <property type="entry name" value="MFS_Transporter"/>
</dbReference>
<keyword evidence="5 7" id="KW-1133">Transmembrane helix</keyword>
<evidence type="ECO:0000259" key="8">
    <source>
        <dbReference type="PROSITE" id="PS50850"/>
    </source>
</evidence>
<sequence>MTSLQQELKAEKRNYTWQLLTIFIGFIIFGLSENIKGPAIPRMQLQFHLDEGQLGTLLSLNSLGYLLACSFTGLLVRKFGMKVVTIWTFVIMFLSGVLVWFSYSYTWLIGSNFVLYIGNGMLEIGLAILGARIFTKNTGTMMNLSHFFYGISSVVAPLLATGLMSVNIFGYAIDWRTMYLIVLALSLIPIIPALLSRFPGDDIKAEDRKSFKTLMRDKSLWLLIAILTFGVVSELSVGGWLVNFLEKSYGWTTLAASSMLSSFFIGFSLARLFLGPIIDRVGFTVSIIGVSMSAAISTFIATLGGESYAIFFAIAGFGVAPIYPTVMAFISKRYPNDSDVVIGFVATVMGLGSVIGNYLIGIIIKGVKNAYGADTSLALTRGLQAGYLFIGVCALLCSLLAVVMYRYLKKRNELI</sequence>
<dbReference type="Pfam" id="PF07690">
    <property type="entry name" value="MFS_1"/>
    <property type="match status" value="1"/>
</dbReference>
<feature type="transmembrane region" description="Helical" evidence="7">
    <location>
        <begin position="281"/>
        <end position="302"/>
    </location>
</feature>
<evidence type="ECO:0000256" key="6">
    <source>
        <dbReference type="ARBA" id="ARBA00023136"/>
    </source>
</evidence>
<evidence type="ECO:0000256" key="1">
    <source>
        <dbReference type="ARBA" id="ARBA00004651"/>
    </source>
</evidence>
<dbReference type="Gene3D" id="1.20.1250.20">
    <property type="entry name" value="MFS general substrate transporter like domains"/>
    <property type="match status" value="2"/>
</dbReference>
<feature type="transmembrane region" description="Helical" evidence="7">
    <location>
        <begin position="83"/>
        <end position="101"/>
    </location>
</feature>
<feature type="transmembrane region" description="Helical" evidence="7">
    <location>
        <begin position="147"/>
        <end position="173"/>
    </location>
</feature>
<dbReference type="SUPFAM" id="SSF103473">
    <property type="entry name" value="MFS general substrate transporter"/>
    <property type="match status" value="1"/>
</dbReference>
<dbReference type="GO" id="GO:0022857">
    <property type="term" value="F:transmembrane transporter activity"/>
    <property type="evidence" value="ECO:0007669"/>
    <property type="project" value="InterPro"/>
</dbReference>
<dbReference type="PROSITE" id="PS50850">
    <property type="entry name" value="MFS"/>
    <property type="match status" value="1"/>
</dbReference>
<feature type="transmembrane region" description="Helical" evidence="7">
    <location>
        <begin position="308"/>
        <end position="330"/>
    </location>
</feature>
<evidence type="ECO:0000256" key="4">
    <source>
        <dbReference type="ARBA" id="ARBA00022692"/>
    </source>
</evidence>